<dbReference type="RefSeq" id="WP_270680756.1">
    <property type="nucleotide sequence ID" value="NZ_JAQFWP010000073.1"/>
</dbReference>
<evidence type="ECO:0000256" key="1">
    <source>
        <dbReference type="SAM" id="MobiDB-lite"/>
    </source>
</evidence>
<dbReference type="Proteomes" id="UP001165685">
    <property type="component" value="Unassembled WGS sequence"/>
</dbReference>
<evidence type="ECO:0000313" key="3">
    <source>
        <dbReference type="EMBL" id="MDA2808142.1"/>
    </source>
</evidence>
<organism evidence="3 4">
    <name type="scientific">Nocardiopsis suaedae</name>
    <dbReference type="NCBI Taxonomy" id="3018444"/>
    <lineage>
        <taxon>Bacteria</taxon>
        <taxon>Bacillati</taxon>
        <taxon>Actinomycetota</taxon>
        <taxon>Actinomycetes</taxon>
        <taxon>Streptosporangiales</taxon>
        <taxon>Nocardiopsidaceae</taxon>
        <taxon>Nocardiopsis</taxon>
    </lineage>
</organism>
<accession>A0ABT4TTX5</accession>
<feature type="domain" description="Histone acetyltransferase Rv0428c-like SH3" evidence="2">
    <location>
        <begin position="9"/>
        <end position="58"/>
    </location>
</feature>
<evidence type="ECO:0000259" key="2">
    <source>
        <dbReference type="Pfam" id="PF24551"/>
    </source>
</evidence>
<proteinExistence type="predicted"/>
<gene>
    <name evidence="3" type="ORF">O4U47_26775</name>
</gene>
<comment type="caution">
    <text evidence="3">The sequence shown here is derived from an EMBL/GenBank/DDBJ whole genome shotgun (WGS) entry which is preliminary data.</text>
</comment>
<feature type="compositionally biased region" description="Basic and acidic residues" evidence="1">
    <location>
        <begin position="67"/>
        <end position="82"/>
    </location>
</feature>
<name>A0ABT4TTX5_9ACTN</name>
<evidence type="ECO:0000313" key="4">
    <source>
        <dbReference type="Proteomes" id="UP001165685"/>
    </source>
</evidence>
<dbReference type="InterPro" id="IPR056934">
    <property type="entry name" value="SH3_Rv0428c"/>
</dbReference>
<protein>
    <recommendedName>
        <fullName evidence="2">Histone acetyltransferase Rv0428c-like SH3 domain-containing protein</fullName>
    </recommendedName>
</protein>
<sequence>MAREASPGDVGRRAVLRVRLPDGRFRDIVGVLERWSDGTISVRRRDGAPVEVAEADVAGSRLVPQHPPERRRPDRGDPDTER</sequence>
<reference evidence="3" key="1">
    <citation type="submission" date="2023-01" db="EMBL/GenBank/DDBJ databases">
        <title>Draft genome sequence of Nocardiopsis sp. LSu2-4 isolated from halophytes.</title>
        <authorList>
            <person name="Duangmal K."/>
            <person name="Chantavorakit T."/>
        </authorList>
    </citation>
    <scope>NUCLEOTIDE SEQUENCE</scope>
    <source>
        <strain evidence="3">LSu2-4</strain>
    </source>
</reference>
<keyword evidence="4" id="KW-1185">Reference proteome</keyword>
<dbReference type="Pfam" id="PF24551">
    <property type="entry name" value="SH3_Rv0428c"/>
    <property type="match status" value="1"/>
</dbReference>
<feature type="region of interest" description="Disordered" evidence="1">
    <location>
        <begin position="51"/>
        <end position="82"/>
    </location>
</feature>
<dbReference type="EMBL" id="JAQFWP010000073">
    <property type="protein sequence ID" value="MDA2808142.1"/>
    <property type="molecule type" value="Genomic_DNA"/>
</dbReference>